<evidence type="ECO:0000313" key="2">
    <source>
        <dbReference type="EMBL" id="KAJ7026402.1"/>
    </source>
</evidence>
<dbReference type="AlphaFoldDB" id="A0AAD6WTB8"/>
<keyword evidence="3" id="KW-1185">Reference proteome</keyword>
<evidence type="ECO:0000313" key="1">
    <source>
        <dbReference type="EMBL" id="KAJ7026393.1"/>
    </source>
</evidence>
<proteinExistence type="predicted"/>
<evidence type="ECO:0008006" key="4">
    <source>
        <dbReference type="Google" id="ProtNLM"/>
    </source>
</evidence>
<gene>
    <name evidence="1" type="ORF">C8F04DRAFT_1190592</name>
    <name evidence="2" type="ORF">C8F04DRAFT_1190600</name>
</gene>
<sequence>MNTNQSYAIEQVAAIPGSSTVLSKLIANYDDDKLFKIGLQTPALWTIISNELHAHTVQPKHAGRFLEILAHGPAGLAVLSAEVVIRILNFLDVQDLIIVARTCKFYHKEANAKIEKEMANFFKRRDLKWDEVRFMLTHTGSLISGLSANQAAFMGNQGGSGEAKMLDIFTDGVKYRSIFQFLNVATQYSKGITHLTPSDRVRRTVEFKHSDPEEYPFTIAVHICHAENPRATVFRQKHSALFVTISGEGFWIADTTHTLKGITFAHPSYMKLQGKAGIDELKRLARELETDHGIMFRAFHQMPGGIPRCGKDLSCPTTIRTSEDSHAFFGHFHRRPLGFEPVSRNLSIGTVWALGYAGCNTFPSMEFFVRTFKLDTGPKDFVWEARYNAVVMK</sequence>
<dbReference type="CDD" id="cd09917">
    <property type="entry name" value="F-box_SF"/>
    <property type="match status" value="1"/>
</dbReference>
<dbReference type="EMBL" id="JARJCM010000139">
    <property type="protein sequence ID" value="KAJ7026393.1"/>
    <property type="molecule type" value="Genomic_DNA"/>
</dbReference>
<protein>
    <recommendedName>
        <fullName evidence="4">F-box domain-containing protein</fullName>
    </recommendedName>
</protein>
<dbReference type="InterPro" id="IPR036047">
    <property type="entry name" value="F-box-like_dom_sf"/>
</dbReference>
<comment type="caution">
    <text evidence="1">The sequence shown here is derived from an EMBL/GenBank/DDBJ whole genome shotgun (WGS) entry which is preliminary data.</text>
</comment>
<evidence type="ECO:0000313" key="3">
    <source>
        <dbReference type="Proteomes" id="UP001218188"/>
    </source>
</evidence>
<reference evidence="1" key="1">
    <citation type="submission" date="2023-03" db="EMBL/GenBank/DDBJ databases">
        <title>Massive genome expansion in bonnet fungi (Mycena s.s.) driven by repeated elements and novel gene families across ecological guilds.</title>
        <authorList>
            <consortium name="Lawrence Berkeley National Laboratory"/>
            <person name="Harder C.B."/>
            <person name="Miyauchi S."/>
            <person name="Viragh M."/>
            <person name="Kuo A."/>
            <person name="Thoen E."/>
            <person name="Andreopoulos B."/>
            <person name="Lu D."/>
            <person name="Skrede I."/>
            <person name="Drula E."/>
            <person name="Henrissat B."/>
            <person name="Morin E."/>
            <person name="Kohler A."/>
            <person name="Barry K."/>
            <person name="LaButti K."/>
            <person name="Morin E."/>
            <person name="Salamov A."/>
            <person name="Lipzen A."/>
            <person name="Mereny Z."/>
            <person name="Hegedus B."/>
            <person name="Baldrian P."/>
            <person name="Stursova M."/>
            <person name="Weitz H."/>
            <person name="Taylor A."/>
            <person name="Grigoriev I.V."/>
            <person name="Nagy L.G."/>
            <person name="Martin F."/>
            <person name="Kauserud H."/>
        </authorList>
    </citation>
    <scope>NUCLEOTIDE SEQUENCE</scope>
    <source>
        <strain evidence="1">CBHHK200</strain>
    </source>
</reference>
<dbReference type="EMBL" id="JARJCM010000139">
    <property type="protein sequence ID" value="KAJ7026402.1"/>
    <property type="molecule type" value="Genomic_DNA"/>
</dbReference>
<dbReference type="SUPFAM" id="SSF81383">
    <property type="entry name" value="F-box domain"/>
    <property type="match status" value="1"/>
</dbReference>
<organism evidence="1 3">
    <name type="scientific">Mycena alexandri</name>
    <dbReference type="NCBI Taxonomy" id="1745969"/>
    <lineage>
        <taxon>Eukaryota</taxon>
        <taxon>Fungi</taxon>
        <taxon>Dikarya</taxon>
        <taxon>Basidiomycota</taxon>
        <taxon>Agaricomycotina</taxon>
        <taxon>Agaricomycetes</taxon>
        <taxon>Agaricomycetidae</taxon>
        <taxon>Agaricales</taxon>
        <taxon>Marasmiineae</taxon>
        <taxon>Mycenaceae</taxon>
        <taxon>Mycena</taxon>
    </lineage>
</organism>
<dbReference type="Proteomes" id="UP001218188">
    <property type="component" value="Unassembled WGS sequence"/>
</dbReference>
<name>A0AAD6WTB8_9AGAR</name>
<accession>A0AAD6WTB8</accession>